<keyword evidence="2" id="KW-0808">Transferase</keyword>
<dbReference type="GO" id="GO:0008641">
    <property type="term" value="F:ubiquitin-like modifier activating enzyme activity"/>
    <property type="evidence" value="ECO:0007669"/>
    <property type="project" value="InterPro"/>
</dbReference>
<gene>
    <name evidence="2" type="primary">moeZ_2</name>
    <name evidence="2" type="ORF">Pla175_24430</name>
</gene>
<keyword evidence="3" id="KW-1185">Reference proteome</keyword>
<dbReference type="Pfam" id="PF00899">
    <property type="entry name" value="ThiF"/>
    <property type="match status" value="1"/>
</dbReference>
<reference evidence="2 3" key="1">
    <citation type="submission" date="2019-02" db="EMBL/GenBank/DDBJ databases">
        <title>Deep-cultivation of Planctomycetes and their phenomic and genomic characterization uncovers novel biology.</title>
        <authorList>
            <person name="Wiegand S."/>
            <person name="Jogler M."/>
            <person name="Boedeker C."/>
            <person name="Pinto D."/>
            <person name="Vollmers J."/>
            <person name="Rivas-Marin E."/>
            <person name="Kohn T."/>
            <person name="Peeters S.H."/>
            <person name="Heuer A."/>
            <person name="Rast P."/>
            <person name="Oberbeckmann S."/>
            <person name="Bunk B."/>
            <person name="Jeske O."/>
            <person name="Meyerdierks A."/>
            <person name="Storesund J.E."/>
            <person name="Kallscheuer N."/>
            <person name="Luecker S."/>
            <person name="Lage O.M."/>
            <person name="Pohl T."/>
            <person name="Merkel B.J."/>
            <person name="Hornburger P."/>
            <person name="Mueller R.-W."/>
            <person name="Bruemmer F."/>
            <person name="Labrenz M."/>
            <person name="Spormann A.M."/>
            <person name="Op den Camp H."/>
            <person name="Overmann J."/>
            <person name="Amann R."/>
            <person name="Jetten M.S.M."/>
            <person name="Mascher T."/>
            <person name="Medema M.H."/>
            <person name="Devos D.P."/>
            <person name="Kaster A.-K."/>
            <person name="Ovreas L."/>
            <person name="Rohde M."/>
            <person name="Galperin M.Y."/>
            <person name="Jogler C."/>
        </authorList>
    </citation>
    <scope>NUCLEOTIDE SEQUENCE [LARGE SCALE GENOMIC DNA]</scope>
    <source>
        <strain evidence="2 3">Pla175</strain>
    </source>
</reference>
<dbReference type="KEGG" id="pnd:Pla175_24430"/>
<evidence type="ECO:0000313" key="3">
    <source>
        <dbReference type="Proteomes" id="UP000317429"/>
    </source>
</evidence>
<keyword evidence="2" id="KW-0548">Nucleotidyltransferase</keyword>
<evidence type="ECO:0000259" key="1">
    <source>
        <dbReference type="Pfam" id="PF00899"/>
    </source>
</evidence>
<dbReference type="GO" id="GO:0061503">
    <property type="term" value="F:tRNA threonylcarbamoyladenosine dehydratase"/>
    <property type="evidence" value="ECO:0007669"/>
    <property type="project" value="TreeGrafter"/>
</dbReference>
<dbReference type="EMBL" id="CP036291">
    <property type="protein sequence ID" value="QDU89057.1"/>
    <property type="molecule type" value="Genomic_DNA"/>
</dbReference>
<proteinExistence type="predicted"/>
<dbReference type="PANTHER" id="PTHR43267">
    <property type="entry name" value="TRNA THREONYLCARBAMOYLADENOSINE DEHYDRATASE"/>
    <property type="match status" value="1"/>
</dbReference>
<dbReference type="SUPFAM" id="SSF69572">
    <property type="entry name" value="Activating enzymes of the ubiquitin-like proteins"/>
    <property type="match status" value="1"/>
</dbReference>
<protein>
    <submittedName>
        <fullName evidence="2">Putative adenylyltransferase/sulfurtransferase MoeZ</fullName>
    </submittedName>
</protein>
<dbReference type="PANTHER" id="PTHR43267:SF3">
    <property type="entry name" value="THIF PROTEIN"/>
    <property type="match status" value="1"/>
</dbReference>
<dbReference type="InterPro" id="IPR000594">
    <property type="entry name" value="ThiF_NAD_FAD-bd"/>
</dbReference>
<sequence length="231" mass="24853">MFTEPEEDRFARQAQLVPQARLALLDAAVVGVGAVGRQVAVQLASLGVRRLRLVDFDKVDASNVTTQGYARGDVGRRKVDACRDAVLAIDPQVNVDAVQDRWRPATRLGDAAFCCVDSIDARAAIWRGGGGLVGFWADGRMRGETLRVLSACDAASRAHYSQSLFPQHEAQAGACTARSTIYAAGMTAGLMLSQFVRWLRQQPLDADLSLNLLASELIVSTPRAKEATLVG</sequence>
<dbReference type="GO" id="GO:0016779">
    <property type="term" value="F:nucleotidyltransferase activity"/>
    <property type="evidence" value="ECO:0007669"/>
    <property type="project" value="UniProtKB-KW"/>
</dbReference>
<dbReference type="Gene3D" id="3.40.50.720">
    <property type="entry name" value="NAD(P)-binding Rossmann-like Domain"/>
    <property type="match status" value="1"/>
</dbReference>
<evidence type="ECO:0000313" key="2">
    <source>
        <dbReference type="EMBL" id="QDU89057.1"/>
    </source>
</evidence>
<dbReference type="GO" id="GO:0061504">
    <property type="term" value="P:cyclic threonylcarbamoyladenosine biosynthetic process"/>
    <property type="evidence" value="ECO:0007669"/>
    <property type="project" value="TreeGrafter"/>
</dbReference>
<dbReference type="OrthoDB" id="258438at2"/>
<dbReference type="InterPro" id="IPR045886">
    <property type="entry name" value="ThiF/MoeB/HesA"/>
</dbReference>
<name>A0A518DC44_9BACT</name>
<feature type="domain" description="THIF-type NAD/FAD binding fold" evidence="1">
    <location>
        <begin position="19"/>
        <end position="202"/>
    </location>
</feature>
<dbReference type="AlphaFoldDB" id="A0A518DC44"/>
<organism evidence="2 3">
    <name type="scientific">Pirellulimonas nuda</name>
    <dbReference type="NCBI Taxonomy" id="2528009"/>
    <lineage>
        <taxon>Bacteria</taxon>
        <taxon>Pseudomonadati</taxon>
        <taxon>Planctomycetota</taxon>
        <taxon>Planctomycetia</taxon>
        <taxon>Pirellulales</taxon>
        <taxon>Lacipirellulaceae</taxon>
        <taxon>Pirellulimonas</taxon>
    </lineage>
</organism>
<dbReference type="Proteomes" id="UP000317429">
    <property type="component" value="Chromosome"/>
</dbReference>
<dbReference type="InterPro" id="IPR035985">
    <property type="entry name" value="Ubiquitin-activating_enz"/>
</dbReference>
<dbReference type="RefSeq" id="WP_145284808.1">
    <property type="nucleotide sequence ID" value="NZ_CP036291.1"/>
</dbReference>
<accession>A0A518DC44</accession>